<protein>
    <submittedName>
        <fullName evidence="5">Pilin</fullName>
    </submittedName>
</protein>
<gene>
    <name evidence="5" type="ORF">V6X73_07950</name>
</gene>
<accession>A0ABV3TEH6</accession>
<dbReference type="Pfam" id="PF00114">
    <property type="entry name" value="Pilin"/>
    <property type="match status" value="1"/>
</dbReference>
<dbReference type="InterPro" id="IPR045584">
    <property type="entry name" value="Pilin-like"/>
</dbReference>
<evidence type="ECO:0000313" key="5">
    <source>
        <dbReference type="EMBL" id="MEX0469656.1"/>
    </source>
</evidence>
<dbReference type="EMBL" id="JBAKFM010000004">
    <property type="protein sequence ID" value="MEX0469656.1"/>
    <property type="molecule type" value="Genomic_DNA"/>
</dbReference>
<dbReference type="SUPFAM" id="SSF54523">
    <property type="entry name" value="Pili subunits"/>
    <property type="match status" value="1"/>
</dbReference>
<comment type="similarity">
    <text evidence="1 3">Belongs to the N-Me-Phe pilin family.</text>
</comment>
<keyword evidence="4" id="KW-0812">Transmembrane</keyword>
<organism evidence="5 6">
    <name type="scientific">Spiribacter pallidus</name>
    <dbReference type="NCBI Taxonomy" id="1987936"/>
    <lineage>
        <taxon>Bacteria</taxon>
        <taxon>Pseudomonadati</taxon>
        <taxon>Pseudomonadota</taxon>
        <taxon>Gammaproteobacteria</taxon>
        <taxon>Chromatiales</taxon>
        <taxon>Ectothiorhodospiraceae</taxon>
        <taxon>Spiribacter</taxon>
    </lineage>
</organism>
<dbReference type="NCBIfam" id="TIGR02532">
    <property type="entry name" value="IV_pilin_GFxxxE"/>
    <property type="match status" value="1"/>
</dbReference>
<keyword evidence="4" id="KW-1133">Transmembrane helix</keyword>
<dbReference type="PANTHER" id="PTHR30093:SF34">
    <property type="entry name" value="PREPILIN PEPTIDASE-DEPENDENT PROTEIN D"/>
    <property type="match status" value="1"/>
</dbReference>
<feature type="transmembrane region" description="Helical" evidence="4">
    <location>
        <begin position="29"/>
        <end position="50"/>
    </location>
</feature>
<dbReference type="RefSeq" id="WP_367959354.1">
    <property type="nucleotide sequence ID" value="NZ_JBAKFK010000004.1"/>
</dbReference>
<comment type="caution">
    <text evidence="5">The sequence shown here is derived from an EMBL/GenBank/DDBJ whole genome shotgun (WGS) entry which is preliminary data.</text>
</comment>
<keyword evidence="4" id="KW-0472">Membrane</keyword>
<name>A0ABV3TEH6_9GAMM</name>
<evidence type="ECO:0000256" key="4">
    <source>
        <dbReference type="SAM" id="Phobius"/>
    </source>
</evidence>
<evidence type="ECO:0000256" key="3">
    <source>
        <dbReference type="RuleBase" id="RU000389"/>
    </source>
</evidence>
<evidence type="ECO:0000256" key="2">
    <source>
        <dbReference type="ARBA" id="ARBA00022481"/>
    </source>
</evidence>
<dbReference type="Proteomes" id="UP001556709">
    <property type="component" value="Unassembled WGS sequence"/>
</dbReference>
<evidence type="ECO:0000313" key="6">
    <source>
        <dbReference type="Proteomes" id="UP001556709"/>
    </source>
</evidence>
<reference evidence="5 6" key="1">
    <citation type="submission" date="2024-02" db="EMBL/GenBank/DDBJ databases">
        <title>New especies of Spiribacter isolated from saline water.</title>
        <authorList>
            <person name="Leon M.J."/>
            <person name="De La Haba R."/>
            <person name="Sanchez-Porro C."/>
            <person name="Ventosa A."/>
        </authorList>
    </citation>
    <scope>NUCLEOTIDE SEQUENCE [LARGE SCALE GENOMIC DNA]</scope>
    <source>
        <strain evidence="6">ag22IC6-390</strain>
    </source>
</reference>
<keyword evidence="6" id="KW-1185">Reference proteome</keyword>
<keyword evidence="2" id="KW-0488">Methylation</keyword>
<keyword evidence="3" id="KW-0281">Fimbrium</keyword>
<dbReference type="PROSITE" id="PS00409">
    <property type="entry name" value="PROKAR_NTER_METHYL"/>
    <property type="match status" value="1"/>
</dbReference>
<sequence>MTHQVQHAKQFGHSAQARPASVGQAGFTLIELMIVVAIVGILASVAIPAYSDYTVRAKVTEAVTAAGAIKTSVADYYYANGELPTSNAEAGIAESTAFSSDVISEITIEPGTSEGVDAGTISIELDPNLASDIESGNKLVFAPFTSNGNISWSCSVSKWGGDFPSKYAPAICRDAGGA</sequence>
<proteinExistence type="inferred from homology"/>
<dbReference type="InterPro" id="IPR001082">
    <property type="entry name" value="Pilin"/>
</dbReference>
<evidence type="ECO:0000256" key="1">
    <source>
        <dbReference type="ARBA" id="ARBA00005233"/>
    </source>
</evidence>
<dbReference type="InterPro" id="IPR012902">
    <property type="entry name" value="N_methyl_site"/>
</dbReference>
<dbReference type="PANTHER" id="PTHR30093">
    <property type="entry name" value="GENERAL SECRETION PATHWAY PROTEIN G"/>
    <property type="match status" value="1"/>
</dbReference>
<dbReference type="Gene3D" id="3.30.700.10">
    <property type="entry name" value="Glycoprotein, Type 4 Pilin"/>
    <property type="match status" value="1"/>
</dbReference>
<dbReference type="Pfam" id="PF07963">
    <property type="entry name" value="N_methyl"/>
    <property type="match status" value="1"/>
</dbReference>